<dbReference type="Proteomes" id="UP000199021">
    <property type="component" value="Unassembled WGS sequence"/>
</dbReference>
<feature type="chain" id="PRO_5011760942" description="Lipoprotein" evidence="1">
    <location>
        <begin position="21"/>
        <end position="334"/>
    </location>
</feature>
<reference evidence="3" key="1">
    <citation type="submission" date="2016-10" db="EMBL/GenBank/DDBJ databases">
        <authorList>
            <person name="Varghese N."/>
            <person name="Submissions S."/>
        </authorList>
    </citation>
    <scope>NUCLEOTIDE SEQUENCE [LARGE SCALE GENOMIC DNA]</scope>
    <source>
        <strain evidence="3">DSM 24740</strain>
    </source>
</reference>
<dbReference type="InParanoid" id="A0A1H9MBA9"/>
<feature type="signal peptide" evidence="1">
    <location>
        <begin position="1"/>
        <end position="20"/>
    </location>
</feature>
<dbReference type="RefSeq" id="WP_090172166.1">
    <property type="nucleotide sequence ID" value="NZ_FOFB01000028.1"/>
</dbReference>
<proteinExistence type="predicted"/>
<evidence type="ECO:0008006" key="4">
    <source>
        <dbReference type="Google" id="ProtNLM"/>
    </source>
</evidence>
<keyword evidence="3" id="KW-1185">Reference proteome</keyword>
<name>A0A1H9MBA9_9BACT</name>
<protein>
    <recommendedName>
        <fullName evidence="4">Lipoprotein</fullName>
    </recommendedName>
</protein>
<organism evidence="2 3">
    <name type="scientific">Neolewinella agarilytica</name>
    <dbReference type="NCBI Taxonomy" id="478744"/>
    <lineage>
        <taxon>Bacteria</taxon>
        <taxon>Pseudomonadati</taxon>
        <taxon>Bacteroidota</taxon>
        <taxon>Saprospiria</taxon>
        <taxon>Saprospirales</taxon>
        <taxon>Lewinellaceae</taxon>
        <taxon>Neolewinella</taxon>
    </lineage>
</organism>
<keyword evidence="1" id="KW-0732">Signal</keyword>
<evidence type="ECO:0000256" key="1">
    <source>
        <dbReference type="SAM" id="SignalP"/>
    </source>
</evidence>
<accession>A0A1H9MBA9</accession>
<dbReference type="AlphaFoldDB" id="A0A1H9MBA9"/>
<gene>
    <name evidence="2" type="ORF">SAMN05444359_12827</name>
</gene>
<evidence type="ECO:0000313" key="3">
    <source>
        <dbReference type="Proteomes" id="UP000199021"/>
    </source>
</evidence>
<dbReference type="EMBL" id="FOFB01000028">
    <property type="protein sequence ID" value="SER20978.1"/>
    <property type="molecule type" value="Genomic_DNA"/>
</dbReference>
<evidence type="ECO:0000313" key="2">
    <source>
        <dbReference type="EMBL" id="SER20978.1"/>
    </source>
</evidence>
<dbReference type="OrthoDB" id="662693at2"/>
<dbReference type="PROSITE" id="PS51257">
    <property type="entry name" value="PROKAR_LIPOPROTEIN"/>
    <property type="match status" value="1"/>
</dbReference>
<sequence length="334" mass="37324">MTRFILTIVYSLLLSCAVFAGSGSGEDKAGNSLFDAWSNELATEIELHVNFDSLEVYRKKVDFLPATVIAGGEELELEVAVRGKFRRRTCTMPPLKLKFAKDGLRAAGLSTHNDFKLVTHCTDDEAGQDAILREQLAYELYNTINPEASFRTQLLTITYVNTVDGSTTTSYGILIEDTDELKGRMDTKSCKECYALGADQIENAEELALFQYMIGNSDYSNRMVRNMKLMQNTNGTYTAIPYDFDFSGLVNATYATGFSHLGETKPTDRSLIWEYDTAPDFTETTEMFTSLKDTLLNQVASFDGLSADSKKEITKYLKGFYKDLKQGKLEVASK</sequence>